<protein>
    <submittedName>
        <fullName evidence="4">Glutathione S-transferase</fullName>
    </submittedName>
</protein>
<dbReference type="RefSeq" id="WP_188477860.1">
    <property type="nucleotide sequence ID" value="NZ_BMFJ01000001.1"/>
</dbReference>
<comment type="similarity">
    <text evidence="1">Belongs to the GST superfamily.</text>
</comment>
<name>A0A917A8V4_9RHOB</name>
<dbReference type="AlphaFoldDB" id="A0A917A8V4"/>
<evidence type="ECO:0000256" key="1">
    <source>
        <dbReference type="RuleBase" id="RU003494"/>
    </source>
</evidence>
<evidence type="ECO:0000259" key="2">
    <source>
        <dbReference type="PROSITE" id="PS50404"/>
    </source>
</evidence>
<dbReference type="PROSITE" id="PS50405">
    <property type="entry name" value="GST_CTER"/>
    <property type="match status" value="1"/>
</dbReference>
<dbReference type="Gene3D" id="3.40.30.10">
    <property type="entry name" value="Glutaredoxin"/>
    <property type="match status" value="1"/>
</dbReference>
<dbReference type="EMBL" id="BMFJ01000001">
    <property type="protein sequence ID" value="GGE34928.1"/>
    <property type="molecule type" value="Genomic_DNA"/>
</dbReference>
<dbReference type="InterPro" id="IPR010987">
    <property type="entry name" value="Glutathione-S-Trfase_C-like"/>
</dbReference>
<evidence type="ECO:0000313" key="4">
    <source>
        <dbReference type="EMBL" id="GGE34928.1"/>
    </source>
</evidence>
<dbReference type="SUPFAM" id="SSF52833">
    <property type="entry name" value="Thioredoxin-like"/>
    <property type="match status" value="1"/>
</dbReference>
<dbReference type="InterPro" id="IPR004046">
    <property type="entry name" value="GST_C"/>
</dbReference>
<dbReference type="SUPFAM" id="SSF47616">
    <property type="entry name" value="GST C-terminal domain-like"/>
    <property type="match status" value="1"/>
</dbReference>
<organism evidence="4 5">
    <name type="scientific">Primorskyibacter flagellatus</name>
    <dbReference type="NCBI Taxonomy" id="1387277"/>
    <lineage>
        <taxon>Bacteria</taxon>
        <taxon>Pseudomonadati</taxon>
        <taxon>Pseudomonadota</taxon>
        <taxon>Alphaproteobacteria</taxon>
        <taxon>Rhodobacterales</taxon>
        <taxon>Roseobacteraceae</taxon>
        <taxon>Primorskyibacter</taxon>
    </lineage>
</organism>
<dbReference type="CDD" id="cd03207">
    <property type="entry name" value="GST_C_8"/>
    <property type="match status" value="1"/>
</dbReference>
<dbReference type="Pfam" id="PF02798">
    <property type="entry name" value="GST_N"/>
    <property type="match status" value="1"/>
</dbReference>
<keyword evidence="5" id="KW-1185">Reference proteome</keyword>
<dbReference type="InterPro" id="IPR036282">
    <property type="entry name" value="Glutathione-S-Trfase_C_sf"/>
</dbReference>
<comment type="caution">
    <text evidence="4">The sequence shown here is derived from an EMBL/GenBank/DDBJ whole genome shotgun (WGS) entry which is preliminary data.</text>
</comment>
<dbReference type="Gene3D" id="1.20.1050.10">
    <property type="match status" value="1"/>
</dbReference>
<dbReference type="InterPro" id="IPR036249">
    <property type="entry name" value="Thioredoxin-like_sf"/>
</dbReference>
<dbReference type="Proteomes" id="UP000612855">
    <property type="component" value="Unassembled WGS sequence"/>
</dbReference>
<evidence type="ECO:0000259" key="3">
    <source>
        <dbReference type="PROSITE" id="PS50405"/>
    </source>
</evidence>
<dbReference type="InterPro" id="IPR004045">
    <property type="entry name" value="Glutathione_S-Trfase_N"/>
</dbReference>
<sequence>MTTLYHSPNSRSSAVAALVRELEAEVEIRVVSIPRIDGTGGADAANPHFEKKVPYLVDGAEEVHERGAIMAYLTDRFPAGGLGPLPGEAGRGAYLSWLSYYQGVMEPVFLMHYAGVTHPAVHAAIRNFDAMMERLNTTLSRGPWLLGERYSAADLLCSSPFLWFTEMAEDWPVVKDWVARCAARPGVVATQAADREAMAA</sequence>
<proteinExistence type="inferred from homology"/>
<dbReference type="PANTHER" id="PTHR44051:SF21">
    <property type="entry name" value="GLUTATHIONE S-TRANSFERASE FAMILY PROTEIN"/>
    <property type="match status" value="1"/>
</dbReference>
<gene>
    <name evidence="4" type="ORF">GCM10011360_23420</name>
</gene>
<feature type="domain" description="GST N-terminal" evidence="2">
    <location>
        <begin position="1"/>
        <end position="81"/>
    </location>
</feature>
<dbReference type="Pfam" id="PF00043">
    <property type="entry name" value="GST_C"/>
    <property type="match status" value="1"/>
</dbReference>
<reference evidence="5" key="1">
    <citation type="journal article" date="2019" name="Int. J. Syst. Evol. Microbiol.">
        <title>The Global Catalogue of Microorganisms (GCM) 10K type strain sequencing project: providing services to taxonomists for standard genome sequencing and annotation.</title>
        <authorList>
            <consortium name="The Broad Institute Genomics Platform"/>
            <consortium name="The Broad Institute Genome Sequencing Center for Infectious Disease"/>
            <person name="Wu L."/>
            <person name="Ma J."/>
        </authorList>
    </citation>
    <scope>NUCLEOTIDE SEQUENCE [LARGE SCALE GENOMIC DNA]</scope>
    <source>
        <strain evidence="5">CGMCC 1.12664</strain>
    </source>
</reference>
<evidence type="ECO:0000313" key="5">
    <source>
        <dbReference type="Proteomes" id="UP000612855"/>
    </source>
</evidence>
<accession>A0A917A8V4</accession>
<dbReference type="PANTHER" id="PTHR44051">
    <property type="entry name" value="GLUTATHIONE S-TRANSFERASE-RELATED"/>
    <property type="match status" value="1"/>
</dbReference>
<feature type="domain" description="GST C-terminal" evidence="3">
    <location>
        <begin position="87"/>
        <end position="200"/>
    </location>
</feature>
<dbReference type="PROSITE" id="PS50404">
    <property type="entry name" value="GST_NTER"/>
    <property type="match status" value="1"/>
</dbReference>